<proteinExistence type="predicted"/>
<keyword evidence="3" id="KW-1185">Reference proteome</keyword>
<protein>
    <recommendedName>
        <fullName evidence="4">Lipoprotein</fullName>
    </recommendedName>
</protein>
<evidence type="ECO:0000256" key="1">
    <source>
        <dbReference type="SAM" id="SignalP"/>
    </source>
</evidence>
<dbReference type="RefSeq" id="WP_164626633.1">
    <property type="nucleotide sequence ID" value="NZ_JAAIVJ010000008.1"/>
</dbReference>
<evidence type="ECO:0008006" key="4">
    <source>
        <dbReference type="Google" id="ProtNLM"/>
    </source>
</evidence>
<feature type="signal peptide" evidence="1">
    <location>
        <begin position="1"/>
        <end position="19"/>
    </location>
</feature>
<keyword evidence="1" id="KW-0732">Signal</keyword>
<feature type="chain" id="PRO_5026729975" description="Lipoprotein" evidence="1">
    <location>
        <begin position="20"/>
        <end position="152"/>
    </location>
</feature>
<name>A0A6M0QX04_9RHOB</name>
<dbReference type="PROSITE" id="PS51257">
    <property type="entry name" value="PROKAR_LIPOPROTEIN"/>
    <property type="match status" value="1"/>
</dbReference>
<gene>
    <name evidence="2" type="ORF">G4Z14_13550</name>
</gene>
<dbReference type="EMBL" id="JAAIVJ010000008">
    <property type="protein sequence ID" value="NEY91324.1"/>
    <property type="molecule type" value="Genomic_DNA"/>
</dbReference>
<sequence length="152" mass="16603">MRLPLTLALTAVMALTSCAAIRESRFNPFNWFGRSQERQTDEFGVALPDEQRPLVAQVLGMAVEQTPTGAIVRATGLSPMQGYYDAELVARPVDENGVLVYDFRLMPPPEPKPVGAERSREVTAAAHLSHIKLEGITQIVVQGAENARSSSR</sequence>
<evidence type="ECO:0000313" key="2">
    <source>
        <dbReference type="EMBL" id="NEY91324.1"/>
    </source>
</evidence>
<organism evidence="2 3">
    <name type="scientific">Tabrizicola oligotrophica</name>
    <dbReference type="NCBI Taxonomy" id="2710650"/>
    <lineage>
        <taxon>Bacteria</taxon>
        <taxon>Pseudomonadati</taxon>
        <taxon>Pseudomonadota</taxon>
        <taxon>Alphaproteobacteria</taxon>
        <taxon>Rhodobacterales</taxon>
        <taxon>Paracoccaceae</taxon>
        <taxon>Tabrizicola</taxon>
    </lineage>
</organism>
<dbReference type="Proteomes" id="UP000477782">
    <property type="component" value="Unassembled WGS sequence"/>
</dbReference>
<comment type="caution">
    <text evidence="2">The sequence shown here is derived from an EMBL/GenBank/DDBJ whole genome shotgun (WGS) entry which is preliminary data.</text>
</comment>
<reference evidence="2 3" key="1">
    <citation type="submission" date="2020-02" db="EMBL/GenBank/DDBJ databases">
        <authorList>
            <person name="Chen W.-M."/>
        </authorList>
    </citation>
    <scope>NUCLEOTIDE SEQUENCE [LARGE SCALE GENOMIC DNA]</scope>
    <source>
        <strain evidence="2 3">KMS-5</strain>
    </source>
</reference>
<accession>A0A6M0QX04</accession>
<dbReference type="AlphaFoldDB" id="A0A6M0QX04"/>
<evidence type="ECO:0000313" key="3">
    <source>
        <dbReference type="Proteomes" id="UP000477782"/>
    </source>
</evidence>